<dbReference type="AlphaFoldDB" id="A0A8J6BRR9"/>
<dbReference type="Proteomes" id="UP000729402">
    <property type="component" value="Unassembled WGS sequence"/>
</dbReference>
<protein>
    <recommendedName>
        <fullName evidence="1">NB-ARC domain-containing protein</fullName>
    </recommendedName>
</protein>
<evidence type="ECO:0000259" key="1">
    <source>
        <dbReference type="Pfam" id="PF00931"/>
    </source>
</evidence>
<accession>A0A8J6BRR9</accession>
<evidence type="ECO:0000313" key="2">
    <source>
        <dbReference type="EMBL" id="KAG8090775.1"/>
    </source>
</evidence>
<proteinExistence type="predicted"/>
<feature type="domain" description="NB-ARC" evidence="1">
    <location>
        <begin position="63"/>
        <end position="135"/>
    </location>
</feature>
<comment type="caution">
    <text evidence="2">The sequence shown here is derived from an EMBL/GenBank/DDBJ whole genome shotgun (WGS) entry which is preliminary data.</text>
</comment>
<dbReference type="EMBL" id="JAAALK010000081">
    <property type="protein sequence ID" value="KAG8090775.1"/>
    <property type="molecule type" value="Genomic_DNA"/>
</dbReference>
<sequence>MGELLPKLGELFKEKYDMHKSVKEGNRYNIDGVVGKLPITVDSRILALYESATNLIGIDKASDDLIKMLSVGDEASKKLKLVSIVGFGGLGKTTLAKVVFDMLKVQFDCASFVLVGRKLDIKKVLKDILIEFNKHNFLGFDASALSARQLIDDL</sequence>
<dbReference type="InterPro" id="IPR002182">
    <property type="entry name" value="NB-ARC"/>
</dbReference>
<evidence type="ECO:0000313" key="3">
    <source>
        <dbReference type="Proteomes" id="UP000729402"/>
    </source>
</evidence>
<reference evidence="2" key="2">
    <citation type="submission" date="2021-02" db="EMBL/GenBank/DDBJ databases">
        <authorList>
            <person name="Kimball J.A."/>
            <person name="Haas M.W."/>
            <person name="Macchietto M."/>
            <person name="Kono T."/>
            <person name="Duquette J."/>
            <person name="Shao M."/>
        </authorList>
    </citation>
    <scope>NUCLEOTIDE SEQUENCE</scope>
    <source>
        <tissue evidence="2">Fresh leaf tissue</tissue>
    </source>
</reference>
<organism evidence="2 3">
    <name type="scientific">Zizania palustris</name>
    <name type="common">Northern wild rice</name>
    <dbReference type="NCBI Taxonomy" id="103762"/>
    <lineage>
        <taxon>Eukaryota</taxon>
        <taxon>Viridiplantae</taxon>
        <taxon>Streptophyta</taxon>
        <taxon>Embryophyta</taxon>
        <taxon>Tracheophyta</taxon>
        <taxon>Spermatophyta</taxon>
        <taxon>Magnoliopsida</taxon>
        <taxon>Liliopsida</taxon>
        <taxon>Poales</taxon>
        <taxon>Poaceae</taxon>
        <taxon>BOP clade</taxon>
        <taxon>Oryzoideae</taxon>
        <taxon>Oryzeae</taxon>
        <taxon>Zizaniinae</taxon>
        <taxon>Zizania</taxon>
    </lineage>
</organism>
<name>A0A8J6BRR9_ZIZPA</name>
<dbReference type="PANTHER" id="PTHR19338">
    <property type="entry name" value="TRANSLOCASE OF INNER MITOCHONDRIAL MEMBRANE 13 HOMOLOG"/>
    <property type="match status" value="1"/>
</dbReference>
<dbReference type="OrthoDB" id="686380at2759"/>
<dbReference type="PANTHER" id="PTHR19338:SF69">
    <property type="entry name" value="OS07G0294100 PROTEIN"/>
    <property type="match status" value="1"/>
</dbReference>
<reference evidence="2" key="1">
    <citation type="journal article" date="2021" name="bioRxiv">
        <title>Whole Genome Assembly and Annotation of Northern Wild Rice, Zizania palustris L., Supports a Whole Genome Duplication in the Zizania Genus.</title>
        <authorList>
            <person name="Haas M."/>
            <person name="Kono T."/>
            <person name="Macchietto M."/>
            <person name="Millas R."/>
            <person name="McGilp L."/>
            <person name="Shao M."/>
            <person name="Duquette J."/>
            <person name="Hirsch C.N."/>
            <person name="Kimball J."/>
        </authorList>
    </citation>
    <scope>NUCLEOTIDE SEQUENCE</scope>
    <source>
        <tissue evidence="2">Fresh leaf tissue</tissue>
    </source>
</reference>
<gene>
    <name evidence="2" type="ORF">GUJ93_ZPchr0011g28245</name>
</gene>
<dbReference type="GO" id="GO:0043531">
    <property type="term" value="F:ADP binding"/>
    <property type="evidence" value="ECO:0007669"/>
    <property type="project" value="InterPro"/>
</dbReference>
<dbReference type="Pfam" id="PF00931">
    <property type="entry name" value="NB-ARC"/>
    <property type="match status" value="1"/>
</dbReference>
<keyword evidence="3" id="KW-1185">Reference proteome</keyword>